<organism evidence="1 2">
    <name type="scientific">Rhodofomes roseus</name>
    <dbReference type="NCBI Taxonomy" id="34475"/>
    <lineage>
        <taxon>Eukaryota</taxon>
        <taxon>Fungi</taxon>
        <taxon>Dikarya</taxon>
        <taxon>Basidiomycota</taxon>
        <taxon>Agaricomycotina</taxon>
        <taxon>Agaricomycetes</taxon>
        <taxon>Polyporales</taxon>
        <taxon>Rhodofomes</taxon>
    </lineage>
</organism>
<dbReference type="RefSeq" id="XP_047773260.1">
    <property type="nucleotide sequence ID" value="XM_047925245.1"/>
</dbReference>
<gene>
    <name evidence="1" type="ORF">C8Q71DRAFT_789036</name>
</gene>
<protein>
    <submittedName>
        <fullName evidence="1">Uncharacterized protein</fullName>
    </submittedName>
</protein>
<name>A0ABQ8K0C2_9APHY</name>
<proteinExistence type="predicted"/>
<comment type="caution">
    <text evidence="1">The sequence shown here is derived from an EMBL/GenBank/DDBJ whole genome shotgun (WGS) entry which is preliminary data.</text>
</comment>
<sequence>MHDSPPCARKRIATYVDGRLGTSLGLEYPSRCCARGTSVRRYIAVYANDRAASQVRHNRVFHPRLELAVPAEVPSGGQRLPNSSIRSPVVCVQPCMCDVWRLLDSYRHIIQSCVGSSRYTPLVVRCSAQRTDDQRDERETTANPLTDPCNLLARWHRHLYTTLAVLKLDIVVNEPWSHRAPRGAGL</sequence>
<accession>A0ABQ8K0C2</accession>
<dbReference type="EMBL" id="JADCUA010000035">
    <property type="protein sequence ID" value="KAH9829897.1"/>
    <property type="molecule type" value="Genomic_DNA"/>
</dbReference>
<keyword evidence="2" id="KW-1185">Reference proteome</keyword>
<evidence type="ECO:0000313" key="1">
    <source>
        <dbReference type="EMBL" id="KAH9829897.1"/>
    </source>
</evidence>
<dbReference type="GeneID" id="72005977"/>
<reference evidence="1 2" key="1">
    <citation type="journal article" date="2021" name="Environ. Microbiol.">
        <title>Gene family expansions and transcriptome signatures uncover fungal adaptations to wood decay.</title>
        <authorList>
            <person name="Hage H."/>
            <person name="Miyauchi S."/>
            <person name="Viragh M."/>
            <person name="Drula E."/>
            <person name="Min B."/>
            <person name="Chaduli D."/>
            <person name="Navarro D."/>
            <person name="Favel A."/>
            <person name="Norest M."/>
            <person name="Lesage-Meessen L."/>
            <person name="Balint B."/>
            <person name="Merenyi Z."/>
            <person name="de Eugenio L."/>
            <person name="Morin E."/>
            <person name="Martinez A.T."/>
            <person name="Baldrian P."/>
            <person name="Stursova M."/>
            <person name="Martinez M.J."/>
            <person name="Novotny C."/>
            <person name="Magnuson J.K."/>
            <person name="Spatafora J.W."/>
            <person name="Maurice S."/>
            <person name="Pangilinan J."/>
            <person name="Andreopoulos W."/>
            <person name="LaButti K."/>
            <person name="Hundley H."/>
            <person name="Na H."/>
            <person name="Kuo A."/>
            <person name="Barry K."/>
            <person name="Lipzen A."/>
            <person name="Henrissat B."/>
            <person name="Riley R."/>
            <person name="Ahrendt S."/>
            <person name="Nagy L.G."/>
            <person name="Grigoriev I.V."/>
            <person name="Martin F."/>
            <person name="Rosso M.N."/>
        </authorList>
    </citation>
    <scope>NUCLEOTIDE SEQUENCE [LARGE SCALE GENOMIC DNA]</scope>
    <source>
        <strain evidence="1 2">CIRM-BRFM 1785</strain>
    </source>
</reference>
<evidence type="ECO:0000313" key="2">
    <source>
        <dbReference type="Proteomes" id="UP000814176"/>
    </source>
</evidence>
<dbReference type="Proteomes" id="UP000814176">
    <property type="component" value="Unassembled WGS sequence"/>
</dbReference>